<dbReference type="SUPFAM" id="SSF48371">
    <property type="entry name" value="ARM repeat"/>
    <property type="match status" value="1"/>
</dbReference>
<dbReference type="AlphaFoldDB" id="A0A6C0HAC0"/>
<dbReference type="InterPro" id="IPR016024">
    <property type="entry name" value="ARM-type_fold"/>
</dbReference>
<evidence type="ECO:0000256" key="1">
    <source>
        <dbReference type="SAM" id="MobiDB-lite"/>
    </source>
</evidence>
<accession>A0A6C0HAC0</accession>
<dbReference type="EMBL" id="MN739918">
    <property type="protein sequence ID" value="QHT77551.1"/>
    <property type="molecule type" value="Genomic_DNA"/>
</dbReference>
<name>A0A6C0HAC0_9ZZZZ</name>
<sequence>MKQTRKSKTNRKKTTRTKSTRTKSRTRRNKRMMKGGNPQITPGITSYDKIYEYLLELLNRPDFKQIYEKNKEFIKSISINNDNFSVSFDFSTNEQFRNFINDLLQWLLFDYNPYIFDTLLTIIYSCFDEPEFLKDNVDSLQILFKKLQDMIVYKSVGAGDDVEKINEINLLTFILYVLTIPSISLAVSDLINKNKVVFQNNLKDIKCVITEITYEKIKNTPSVRNAITNYFDSFNPKIRYTEIPGLVGNIAKCLPNLLNTFAANFVKAKANAVSQSFGKNIVSPAKSLYSRIPKFQIPNILPK</sequence>
<organism evidence="2">
    <name type="scientific">viral metagenome</name>
    <dbReference type="NCBI Taxonomy" id="1070528"/>
    <lineage>
        <taxon>unclassified sequences</taxon>
        <taxon>metagenomes</taxon>
        <taxon>organismal metagenomes</taxon>
    </lineage>
</organism>
<feature type="region of interest" description="Disordered" evidence="1">
    <location>
        <begin position="1"/>
        <end position="38"/>
    </location>
</feature>
<reference evidence="2" key="1">
    <citation type="journal article" date="2020" name="Nature">
        <title>Giant virus diversity and host interactions through global metagenomics.</title>
        <authorList>
            <person name="Schulz F."/>
            <person name="Roux S."/>
            <person name="Paez-Espino D."/>
            <person name="Jungbluth S."/>
            <person name="Walsh D.A."/>
            <person name="Denef V.J."/>
            <person name="McMahon K.D."/>
            <person name="Konstantinidis K.T."/>
            <person name="Eloe-Fadrosh E.A."/>
            <person name="Kyrpides N.C."/>
            <person name="Woyke T."/>
        </authorList>
    </citation>
    <scope>NUCLEOTIDE SEQUENCE</scope>
    <source>
        <strain evidence="2">GVMAG-M-3300023179-86</strain>
    </source>
</reference>
<protein>
    <submittedName>
        <fullName evidence="2">Uncharacterized protein</fullName>
    </submittedName>
</protein>
<evidence type="ECO:0000313" key="2">
    <source>
        <dbReference type="EMBL" id="QHT77551.1"/>
    </source>
</evidence>
<proteinExistence type="predicted"/>
<feature type="compositionally biased region" description="Basic residues" evidence="1">
    <location>
        <begin position="1"/>
        <end position="33"/>
    </location>
</feature>